<dbReference type="Proteomes" id="UP000014060">
    <property type="component" value="Unassembled WGS sequence"/>
</dbReference>
<evidence type="ECO:0000313" key="2">
    <source>
        <dbReference type="Proteomes" id="UP000014060"/>
    </source>
</evidence>
<evidence type="ECO:0008006" key="3">
    <source>
        <dbReference type="Google" id="ProtNLM"/>
    </source>
</evidence>
<reference evidence="1 2" key="1">
    <citation type="submission" date="2013-01" db="EMBL/GenBank/DDBJ databases">
        <title>The Genome Sequence of Bacillus cereus TIAC219.</title>
        <authorList>
            <consortium name="The Broad Institute Genome Sequencing Platform"/>
            <consortium name="The Broad Institute Genome Sequencing Center for Infectious Disease"/>
            <person name="Feldgarden M."/>
            <person name="Van der Auwera G.A."/>
            <person name="Mahillon J."/>
            <person name="Duprez V."/>
            <person name="Timmery S."/>
            <person name="Mattelet C."/>
            <person name="Dierick K."/>
            <person name="Sun M."/>
            <person name="Yu Z."/>
            <person name="Zhu L."/>
            <person name="Hu X."/>
            <person name="Shank E.B."/>
            <person name="Swiecicka I."/>
            <person name="Hansen B.M."/>
            <person name="Andrup L."/>
            <person name="Walker B."/>
            <person name="Young S.K."/>
            <person name="Zeng Q."/>
            <person name="Gargeya S."/>
            <person name="Fitzgerald M."/>
            <person name="Haas B."/>
            <person name="Abouelleil A."/>
            <person name="Alvarado L."/>
            <person name="Arachchi H.M."/>
            <person name="Berlin A.M."/>
            <person name="Chapman S.B."/>
            <person name="Dewar J."/>
            <person name="Goldberg J."/>
            <person name="Griggs A."/>
            <person name="Gujja S."/>
            <person name="Hansen M."/>
            <person name="Howarth C."/>
            <person name="Imamovic A."/>
            <person name="Larimer J."/>
            <person name="McCowan C."/>
            <person name="Murphy C."/>
            <person name="Neiman D."/>
            <person name="Pearson M."/>
            <person name="Priest M."/>
            <person name="Roberts A."/>
            <person name="Saif S."/>
            <person name="Shea T."/>
            <person name="Sisk P."/>
            <person name="Sykes S."/>
            <person name="Wortman J."/>
            <person name="Nusbaum C."/>
            <person name="Birren B."/>
        </authorList>
    </citation>
    <scope>NUCLEOTIDE SEQUENCE [LARGE SCALE GENOMIC DNA]</scope>
    <source>
        <strain evidence="1 2">TIAC219</strain>
    </source>
</reference>
<dbReference type="AlphaFoldDB" id="A0ABC9SR41"/>
<dbReference type="Pfam" id="PF06282">
    <property type="entry name" value="DUF1036"/>
    <property type="match status" value="1"/>
</dbReference>
<protein>
    <recommendedName>
        <fullName evidence="3">DUF1036 domain-containing protein</fullName>
    </recommendedName>
</protein>
<dbReference type="EMBL" id="AHCJ01000080">
    <property type="protein sequence ID" value="EOQ58129.1"/>
    <property type="molecule type" value="Genomic_DNA"/>
</dbReference>
<sequence length="110" mass="12618">MALTFKNDTSLTLWVAFAHVDRSCAGSVWRKVGWYQVGPRGTRTVRTGSTKGNFYFYAEDTNRNHIWSGDTYTTLPQHAFSRCWDEPDGRNLGMKVFTSTTDDFTMSLYI</sequence>
<accession>A0ABC9SR41</accession>
<evidence type="ECO:0000313" key="1">
    <source>
        <dbReference type="EMBL" id="EOQ58129.1"/>
    </source>
</evidence>
<comment type="caution">
    <text evidence="1">The sequence shown here is derived from an EMBL/GenBank/DDBJ whole genome shotgun (WGS) entry which is preliminary data.</text>
</comment>
<dbReference type="InterPro" id="IPR009380">
    <property type="entry name" value="DUF1036"/>
</dbReference>
<name>A0ABC9SR41_BACCE</name>
<organism evidence="1 2">
    <name type="scientific">Bacillus cereus TIAC219</name>
    <dbReference type="NCBI Taxonomy" id="718222"/>
    <lineage>
        <taxon>Bacteria</taxon>
        <taxon>Bacillati</taxon>
        <taxon>Bacillota</taxon>
        <taxon>Bacilli</taxon>
        <taxon>Bacillales</taxon>
        <taxon>Bacillaceae</taxon>
        <taxon>Bacillus</taxon>
        <taxon>Bacillus cereus group</taxon>
    </lineage>
</organism>
<gene>
    <name evidence="1" type="ORF">IAY_04126</name>
</gene>
<proteinExistence type="predicted"/>
<dbReference type="RefSeq" id="WP_001229167.1">
    <property type="nucleotide sequence ID" value="NZ_KB976012.1"/>
</dbReference>